<dbReference type="Proteomes" id="UP000014480">
    <property type="component" value="Unassembled WGS sequence"/>
</dbReference>
<dbReference type="EMBL" id="AMCV02000001">
    <property type="protein sequence ID" value="TDZ26721.1"/>
    <property type="molecule type" value="Genomic_DNA"/>
</dbReference>
<accession>A0A484G959</accession>
<keyword evidence="2" id="KW-1185">Reference proteome</keyword>
<proteinExistence type="predicted"/>
<dbReference type="AlphaFoldDB" id="A0A484G959"/>
<evidence type="ECO:0000313" key="2">
    <source>
        <dbReference type="Proteomes" id="UP000014480"/>
    </source>
</evidence>
<reference evidence="2" key="2">
    <citation type="journal article" date="2019" name="Mol. Plant Microbe Interact.">
        <title>Genome sequence resources for four phytopathogenic fungi from the Colletotrichum orbiculare species complex.</title>
        <authorList>
            <person name="Gan P."/>
            <person name="Tsushima A."/>
            <person name="Narusaka M."/>
            <person name="Narusaka Y."/>
            <person name="Takano Y."/>
            <person name="Kubo Y."/>
            <person name="Shirasu K."/>
        </authorList>
    </citation>
    <scope>GENOME REANNOTATION</scope>
    <source>
        <strain evidence="2">104-T / ATCC 96160 / CBS 514.97 / LARS 414 / MAFF 240422</strain>
    </source>
</reference>
<comment type="caution">
    <text evidence="1">The sequence shown here is derived from an EMBL/GenBank/DDBJ whole genome shotgun (WGS) entry which is preliminary data.</text>
</comment>
<reference evidence="2" key="1">
    <citation type="journal article" date="2013" name="New Phytol.">
        <title>Comparative genomic and transcriptomic analyses reveal the hemibiotrophic stage shift of Colletotrichum fungi.</title>
        <authorList>
            <person name="Gan P."/>
            <person name="Ikeda K."/>
            <person name="Irieda H."/>
            <person name="Narusaka M."/>
            <person name="O'Connell R.J."/>
            <person name="Narusaka Y."/>
            <person name="Takano Y."/>
            <person name="Kubo Y."/>
            <person name="Shirasu K."/>
        </authorList>
    </citation>
    <scope>NUCLEOTIDE SEQUENCE [LARGE SCALE GENOMIC DNA]</scope>
    <source>
        <strain evidence="2">104-T / ATCC 96160 / CBS 514.97 / LARS 414 / MAFF 240422</strain>
    </source>
</reference>
<organism evidence="1 2">
    <name type="scientific">Colletotrichum orbiculare (strain 104-T / ATCC 96160 / CBS 514.97 / LARS 414 / MAFF 240422)</name>
    <name type="common">Cucumber anthracnose fungus</name>
    <name type="synonym">Colletotrichum lagenarium</name>
    <dbReference type="NCBI Taxonomy" id="1213857"/>
    <lineage>
        <taxon>Eukaryota</taxon>
        <taxon>Fungi</taxon>
        <taxon>Dikarya</taxon>
        <taxon>Ascomycota</taxon>
        <taxon>Pezizomycotina</taxon>
        <taxon>Sordariomycetes</taxon>
        <taxon>Hypocreomycetidae</taxon>
        <taxon>Glomerellales</taxon>
        <taxon>Glomerellaceae</taxon>
        <taxon>Colletotrichum</taxon>
        <taxon>Colletotrichum orbiculare species complex</taxon>
    </lineage>
</organism>
<name>A0A484G959_COLOR</name>
<evidence type="ECO:0000313" key="1">
    <source>
        <dbReference type="EMBL" id="TDZ26721.1"/>
    </source>
</evidence>
<sequence length="94" mass="10422">MSANPDEVESVREIWLETVLWQHPMYQSRLSTKSEWLQTPPSPPCSAKPFEDGIIDTTLLSLGSFLLPVELAVCDRYLPPSTSGNKITGTPCCL</sequence>
<gene>
    <name evidence="1" type="ORF">Cob_v000322</name>
</gene>
<protein>
    <submittedName>
        <fullName evidence="1">Uncharacterized protein</fullName>
    </submittedName>
</protein>